<dbReference type="PANTHER" id="PTHR30477:SF13">
    <property type="entry name" value="IRON TRANSPORT SYSTEM MEMBRANE PROTEIN HI_0360-RELATED"/>
    <property type="match status" value="1"/>
</dbReference>
<dbReference type="InterPro" id="IPR037294">
    <property type="entry name" value="ABC_BtuC-like"/>
</dbReference>
<protein>
    <submittedName>
        <fullName evidence="8">Metal ABC transporter permease</fullName>
    </submittedName>
</protein>
<evidence type="ECO:0000313" key="8">
    <source>
        <dbReference type="EMBL" id="QSL92746.1"/>
    </source>
</evidence>
<dbReference type="PANTHER" id="PTHR30477">
    <property type="entry name" value="ABC-TRANSPORTER METAL-BINDING PROTEIN"/>
    <property type="match status" value="1"/>
</dbReference>
<dbReference type="GO" id="GO:0005886">
    <property type="term" value="C:plasma membrane"/>
    <property type="evidence" value="ECO:0007669"/>
    <property type="project" value="UniProtKB-SubCell"/>
</dbReference>
<evidence type="ECO:0000256" key="3">
    <source>
        <dbReference type="ARBA" id="ARBA00022692"/>
    </source>
</evidence>
<evidence type="ECO:0000256" key="2">
    <source>
        <dbReference type="ARBA" id="ARBA00008034"/>
    </source>
</evidence>
<proteinExistence type="inferred from homology"/>
<dbReference type="Gene3D" id="1.10.3470.10">
    <property type="entry name" value="ABC transporter involved in vitamin B12 uptake, BtuC"/>
    <property type="match status" value="1"/>
</dbReference>
<reference evidence="8 9" key="1">
    <citation type="submission" date="2021-02" db="EMBL/GenBank/DDBJ databases">
        <title>Whole genome sequencing of Pseudomonas alcaliphila strain SM2.</title>
        <authorList>
            <person name="Alshamsi M.S."/>
            <person name="Sudalaimuthuasari N."/>
            <person name="Kundu B."/>
            <person name="AlMaskari R.S."/>
            <person name="Elmahi Y."/>
            <person name="Mundra S."/>
            <person name="Chandran S."/>
            <person name="Malik S."/>
            <person name="Hazzouri K.M."/>
            <person name="Amiri K.M.A."/>
        </authorList>
    </citation>
    <scope>NUCLEOTIDE SEQUENCE [LARGE SCALE GENOMIC DNA]</scope>
    <source>
        <strain evidence="8 9">SM2</strain>
    </source>
</reference>
<dbReference type="KEGG" id="pty:JWV26_24000"/>
<feature type="transmembrane region" description="Helical" evidence="7">
    <location>
        <begin position="17"/>
        <end position="37"/>
    </location>
</feature>
<comment type="subcellular location">
    <subcellularLocation>
        <location evidence="6">Cell membrane</location>
        <topology evidence="6">Multi-pass membrane protein</topology>
    </subcellularLocation>
    <subcellularLocation>
        <location evidence="1">Membrane</location>
        <topology evidence="1">Multi-pass membrane protein</topology>
    </subcellularLocation>
</comment>
<dbReference type="Proteomes" id="UP000663658">
    <property type="component" value="Chromosome"/>
</dbReference>
<dbReference type="InterPro" id="IPR001626">
    <property type="entry name" value="ABC_TroCD"/>
</dbReference>
<feature type="transmembrane region" description="Helical" evidence="7">
    <location>
        <begin position="68"/>
        <end position="87"/>
    </location>
</feature>
<gene>
    <name evidence="8" type="ORF">JWV26_24000</name>
</gene>
<evidence type="ECO:0000256" key="7">
    <source>
        <dbReference type="SAM" id="Phobius"/>
    </source>
</evidence>
<feature type="transmembrane region" description="Helical" evidence="7">
    <location>
        <begin position="138"/>
        <end position="161"/>
    </location>
</feature>
<comment type="similarity">
    <text evidence="2 6">Belongs to the ABC-3 integral membrane protein family.</text>
</comment>
<keyword evidence="6" id="KW-0813">Transport</keyword>
<feature type="transmembrane region" description="Helical" evidence="7">
    <location>
        <begin position="252"/>
        <end position="271"/>
    </location>
</feature>
<feature type="transmembrane region" description="Helical" evidence="7">
    <location>
        <begin position="168"/>
        <end position="188"/>
    </location>
</feature>
<evidence type="ECO:0000256" key="6">
    <source>
        <dbReference type="RuleBase" id="RU003943"/>
    </source>
</evidence>
<keyword evidence="3 6" id="KW-0812">Transmembrane</keyword>
<evidence type="ECO:0000313" key="9">
    <source>
        <dbReference type="Proteomes" id="UP000663658"/>
    </source>
</evidence>
<evidence type="ECO:0000256" key="5">
    <source>
        <dbReference type="ARBA" id="ARBA00023136"/>
    </source>
</evidence>
<feature type="transmembrane region" description="Helical" evidence="7">
    <location>
        <begin position="44"/>
        <end position="62"/>
    </location>
</feature>
<feature type="transmembrane region" description="Helical" evidence="7">
    <location>
        <begin position="99"/>
        <end position="118"/>
    </location>
</feature>
<keyword evidence="5 7" id="KW-0472">Membrane</keyword>
<feature type="transmembrane region" description="Helical" evidence="7">
    <location>
        <begin position="194"/>
        <end position="214"/>
    </location>
</feature>
<dbReference type="RefSeq" id="WP_206417988.1">
    <property type="nucleotide sequence ID" value="NZ_CP070505.1"/>
</dbReference>
<sequence>MELLWSPFVEFAFMRRALIGGVVLAASAGPLGVFLVLRRLSLMGDAIGHGILPGAALSFWLFGLSLPALTIGGLIAGLGMAGLAAWVTRRTGLREDASLAAIYPISLASGVLLLGLASKKLDLLHLLFGSVLAVDPPTLDGMLLVSSVSLIVLALIYRWLVMDSLDPLFLASVSRFGAVAHGLFLTLVVLNLVIGFQAIGALMVVGLMMLPAAATQFWSRNLPVMLLLAALVGATCVWLGLLLSYYSNLPSGPCIVLLAGLAYGGSVLFGPHNGLLRRRPRLYPLTEEKPCAP</sequence>
<dbReference type="SUPFAM" id="SSF81345">
    <property type="entry name" value="ABC transporter involved in vitamin B12 uptake, BtuC"/>
    <property type="match status" value="1"/>
</dbReference>
<accession>A0ABD7DW59</accession>
<dbReference type="AlphaFoldDB" id="A0ABD7DW59"/>
<name>A0ABD7DW59_9GAMM</name>
<keyword evidence="4 7" id="KW-1133">Transmembrane helix</keyword>
<dbReference type="EMBL" id="CP070505">
    <property type="protein sequence ID" value="QSL92746.1"/>
    <property type="molecule type" value="Genomic_DNA"/>
</dbReference>
<evidence type="ECO:0000256" key="1">
    <source>
        <dbReference type="ARBA" id="ARBA00004141"/>
    </source>
</evidence>
<evidence type="ECO:0000256" key="4">
    <source>
        <dbReference type="ARBA" id="ARBA00022989"/>
    </source>
</evidence>
<dbReference type="Pfam" id="PF00950">
    <property type="entry name" value="ABC-3"/>
    <property type="match status" value="1"/>
</dbReference>
<organism evidence="8 9">
    <name type="scientific">Ectopseudomonas toyotomiensis</name>
    <dbReference type="NCBI Taxonomy" id="554344"/>
    <lineage>
        <taxon>Bacteria</taxon>
        <taxon>Pseudomonadati</taxon>
        <taxon>Pseudomonadota</taxon>
        <taxon>Gammaproteobacteria</taxon>
        <taxon>Pseudomonadales</taxon>
        <taxon>Pseudomonadaceae</taxon>
        <taxon>Ectopseudomonas</taxon>
    </lineage>
</organism>
<feature type="transmembrane region" description="Helical" evidence="7">
    <location>
        <begin position="226"/>
        <end position="246"/>
    </location>
</feature>